<name>A0ABP0IXM1_9DINO</name>
<reference evidence="1 2" key="1">
    <citation type="submission" date="2024-02" db="EMBL/GenBank/DDBJ databases">
        <authorList>
            <person name="Chen Y."/>
            <person name="Shah S."/>
            <person name="Dougan E. K."/>
            <person name="Thang M."/>
            <person name="Chan C."/>
        </authorList>
    </citation>
    <scope>NUCLEOTIDE SEQUENCE [LARGE SCALE GENOMIC DNA]</scope>
</reference>
<dbReference type="EMBL" id="CAXAMM010005317">
    <property type="protein sequence ID" value="CAK9006814.1"/>
    <property type="molecule type" value="Genomic_DNA"/>
</dbReference>
<accession>A0ABP0IXM1</accession>
<gene>
    <name evidence="1" type="ORF">SCF082_LOCUS9191</name>
</gene>
<evidence type="ECO:0000313" key="2">
    <source>
        <dbReference type="Proteomes" id="UP001642464"/>
    </source>
</evidence>
<organism evidence="1 2">
    <name type="scientific">Durusdinium trenchii</name>
    <dbReference type="NCBI Taxonomy" id="1381693"/>
    <lineage>
        <taxon>Eukaryota</taxon>
        <taxon>Sar</taxon>
        <taxon>Alveolata</taxon>
        <taxon>Dinophyceae</taxon>
        <taxon>Suessiales</taxon>
        <taxon>Symbiodiniaceae</taxon>
        <taxon>Durusdinium</taxon>
    </lineage>
</organism>
<dbReference type="Proteomes" id="UP001642464">
    <property type="component" value="Unassembled WGS sequence"/>
</dbReference>
<sequence length="271" mass="30795">MQIESDEFVHPLDLVMGAFRDDEAAACTCRKLHTFMEDLFKALQMSLRFEKLMAEHRLNSADADKTEEKLSSAKYSLDCANLAHDYKEAVTYNLRRNKLQSSQHVAEVLHMKGQIDVGLGVIEQFMQRRLFVACGNQGGQQIATMQRRMLQDAKVKFDAADLAHMHHIGYIDLPKMGRLAAPELQEVSDWCYKVLTLNPDFSTVFIVAPLLAGEGLLGGLRREYRRLEDKLSSQQMEMKVVQVTFSLEQLHGNRTFNLSKFGGLKLQLITV</sequence>
<comment type="caution">
    <text evidence="1">The sequence shown here is derived from an EMBL/GenBank/DDBJ whole genome shotgun (WGS) entry which is preliminary data.</text>
</comment>
<evidence type="ECO:0000313" key="1">
    <source>
        <dbReference type="EMBL" id="CAK9006814.1"/>
    </source>
</evidence>
<protein>
    <submittedName>
        <fullName evidence="1">Uncharacterized protein</fullName>
    </submittedName>
</protein>
<keyword evidence="2" id="KW-1185">Reference proteome</keyword>
<proteinExistence type="predicted"/>